<dbReference type="SUPFAM" id="SSF51569">
    <property type="entry name" value="Aldolase"/>
    <property type="match status" value="1"/>
</dbReference>
<reference evidence="7 8" key="1">
    <citation type="journal article" date="2015" name="Nature">
        <title>rRNA introns, odd ribosomes, and small enigmatic genomes across a large radiation of phyla.</title>
        <authorList>
            <person name="Brown C.T."/>
            <person name="Hug L.A."/>
            <person name="Thomas B.C."/>
            <person name="Sharon I."/>
            <person name="Castelle C.J."/>
            <person name="Singh A."/>
            <person name="Wilkins M.J."/>
            <person name="Williams K.H."/>
            <person name="Banfield J.F."/>
        </authorList>
    </citation>
    <scope>NUCLEOTIDE SEQUENCE [LARGE SCALE GENOMIC DNA]</scope>
</reference>
<dbReference type="EMBL" id="LBZK01000004">
    <property type="protein sequence ID" value="KKR71280.1"/>
    <property type="molecule type" value="Genomic_DNA"/>
</dbReference>
<dbReference type="EC" id="4.1.2.13" evidence="3"/>
<dbReference type="GO" id="GO:0006096">
    <property type="term" value="P:glycolytic process"/>
    <property type="evidence" value="ECO:0007669"/>
    <property type="project" value="UniProtKB-UniPathway"/>
</dbReference>
<proteinExistence type="inferred from homology"/>
<comment type="similarity">
    <text evidence="2">Belongs to the class I fructose-bisphosphate aldolase family.</text>
</comment>
<comment type="pathway">
    <text evidence="1">Carbohydrate degradation; glycolysis; D-glyceraldehyde 3-phosphate and glycerone phosphate from D-glucose: step 4/4.</text>
</comment>
<dbReference type="NCBIfam" id="NF033379">
    <property type="entry name" value="FrucBisAld_I"/>
    <property type="match status" value="1"/>
</dbReference>
<dbReference type="InterPro" id="IPR000741">
    <property type="entry name" value="FBA_I"/>
</dbReference>
<evidence type="ECO:0000256" key="6">
    <source>
        <dbReference type="ARBA" id="ARBA00029799"/>
    </source>
</evidence>
<dbReference type="UniPathway" id="UPA00109">
    <property type="reaction ID" value="UER00183"/>
</dbReference>
<evidence type="ECO:0000256" key="4">
    <source>
        <dbReference type="ARBA" id="ARBA00023152"/>
    </source>
</evidence>
<dbReference type="InterPro" id="IPR013785">
    <property type="entry name" value="Aldolase_TIM"/>
</dbReference>
<dbReference type="Proteomes" id="UP000034562">
    <property type="component" value="Unassembled WGS sequence"/>
</dbReference>
<organism evidence="7 8">
    <name type="scientific">Candidatus Woesebacteria bacterium GW2011_GWA2_40_7b</name>
    <dbReference type="NCBI Taxonomy" id="1618563"/>
    <lineage>
        <taxon>Bacteria</taxon>
        <taxon>Candidatus Woeseibacteriota</taxon>
    </lineage>
</organism>
<gene>
    <name evidence="7" type="ORF">UU12_C0004G0027</name>
</gene>
<evidence type="ECO:0000256" key="1">
    <source>
        <dbReference type="ARBA" id="ARBA00004714"/>
    </source>
</evidence>
<dbReference type="AlphaFoldDB" id="A0A0G0VGU4"/>
<name>A0A0G0VGU4_9BACT</name>
<keyword evidence="4" id="KW-0324">Glycolysis</keyword>
<dbReference type="Pfam" id="PF00274">
    <property type="entry name" value="Glycolytic"/>
    <property type="match status" value="2"/>
</dbReference>
<evidence type="ECO:0000313" key="7">
    <source>
        <dbReference type="EMBL" id="KKR71280.1"/>
    </source>
</evidence>
<evidence type="ECO:0000256" key="2">
    <source>
        <dbReference type="ARBA" id="ARBA00010387"/>
    </source>
</evidence>
<accession>A0A0G0VGU4</accession>
<comment type="caution">
    <text evidence="7">The sequence shown here is derived from an EMBL/GenBank/DDBJ whole genome shotgun (WGS) entry which is preliminary data.</text>
</comment>
<evidence type="ECO:0000313" key="8">
    <source>
        <dbReference type="Proteomes" id="UP000034562"/>
    </source>
</evidence>
<protein>
    <recommendedName>
        <fullName evidence="3">fructose-bisphosphate aldolase</fullName>
        <ecNumber evidence="3">4.1.2.13</ecNumber>
    </recommendedName>
    <alternativeName>
        <fullName evidence="6">Fructose-bisphosphate aldolase class I</fullName>
    </alternativeName>
</protein>
<evidence type="ECO:0000256" key="5">
    <source>
        <dbReference type="ARBA" id="ARBA00023239"/>
    </source>
</evidence>
<dbReference type="Gene3D" id="3.20.20.70">
    <property type="entry name" value="Aldolase class I"/>
    <property type="match status" value="2"/>
</dbReference>
<dbReference type="GO" id="GO:0004332">
    <property type="term" value="F:fructose-bisphosphate aldolase activity"/>
    <property type="evidence" value="ECO:0007669"/>
    <property type="project" value="UniProtKB-EC"/>
</dbReference>
<dbReference type="PANTHER" id="PTHR11627">
    <property type="entry name" value="FRUCTOSE-BISPHOSPHATE ALDOLASE"/>
    <property type="match status" value="1"/>
</dbReference>
<sequence length="307" mass="33728">MSDPISNQPVIQLSNIAMQETIQKLLASGKGILAADARIKSMGKRLEAIGVEPTPENALKFRGILFATPGIVKVDEGIEPFGEGEEEITKGLETLPQKLKEYSGMGLKATKWRGVIKISDIYPTEPFLEENFGRMIKYAKLCQDNAFVPIVEPEILLDGNHTTTRCEEVETKVLKILFEKLKSGGVDLTKLILKTSMVLPGKDSGVKAAPLEVANVTLRTLKAAVPSEVPGIIFLSGGQTPDQATDNLNEISKLKGDVPWQISFSYERALQEEAMTEWAGKDENIVKAQEAFYERVRNVSAAREGRL</sequence>
<keyword evidence="5" id="KW-0456">Lyase</keyword>
<dbReference type="STRING" id="1618563.UU12_C0004G0027"/>
<evidence type="ECO:0000256" key="3">
    <source>
        <dbReference type="ARBA" id="ARBA00013068"/>
    </source>
</evidence>